<reference evidence="2" key="1">
    <citation type="journal article" date="2012" name="Mol. Plant Microbe Interact.">
        <title>A highly conserved effector in Fusarium oxysporum is required for full virulence on Arabidopsis.</title>
        <authorList>
            <person name="Thatcher L.F."/>
            <person name="Gardiner D.M."/>
            <person name="Kazan K."/>
            <person name="Manners J."/>
        </authorList>
    </citation>
    <scope>NUCLEOTIDE SEQUENCE [LARGE SCALE GENOMIC DNA]</scope>
    <source>
        <strain evidence="2">Fo5176</strain>
    </source>
</reference>
<dbReference type="Proteomes" id="UP000002489">
    <property type="component" value="Unassembled WGS sequence"/>
</dbReference>
<dbReference type="STRING" id="426428.A0A0D2XLJ4"/>
<gene>
    <name evidence="1" type="primary">28946833</name>
</gene>
<dbReference type="AlphaFoldDB" id="A0A0D2XLJ4"/>
<reference evidence="1" key="2">
    <citation type="submission" date="2025-08" db="UniProtKB">
        <authorList>
            <consortium name="EnsemblFungi"/>
        </authorList>
    </citation>
    <scope>IDENTIFICATION</scope>
    <source>
        <strain evidence="1">4287 / CBS 123668 / FGSC 9935 / NRRL 34936</strain>
    </source>
</reference>
<evidence type="ECO:0000313" key="1">
    <source>
        <dbReference type="EnsemblFungi" id="FOXG_04818P0"/>
    </source>
</evidence>
<evidence type="ECO:0000313" key="2">
    <source>
        <dbReference type="Proteomes" id="UP000002489"/>
    </source>
</evidence>
<protein>
    <submittedName>
        <fullName evidence="1">Uncharacterized protein</fullName>
    </submittedName>
</protein>
<dbReference type="EnsemblFungi" id="FOXG_04818T0">
    <property type="protein sequence ID" value="FOXG_04818P0"/>
    <property type="gene ID" value="FOXG_04818"/>
</dbReference>
<name>A0A0D2XLJ4_FUSOF</name>
<organism evidence="1 2">
    <name type="scientific">Fusarium oxysporum (strain Fo5176)</name>
    <name type="common">Fusarium vascular wilt</name>
    <dbReference type="NCBI Taxonomy" id="660025"/>
    <lineage>
        <taxon>Eukaryota</taxon>
        <taxon>Fungi</taxon>
        <taxon>Dikarya</taxon>
        <taxon>Ascomycota</taxon>
        <taxon>Pezizomycotina</taxon>
        <taxon>Sordariomycetes</taxon>
        <taxon>Hypocreomycetidae</taxon>
        <taxon>Hypocreales</taxon>
        <taxon>Nectriaceae</taxon>
        <taxon>Fusarium</taxon>
        <taxon>Fusarium oxysporum species complex</taxon>
    </lineage>
</organism>
<sequence>MKIKESLYFNRLEYETKLEELVTTQRMNEIREREVLKNRQIYGYSTKIGMGAILWLPTMGLSTITSIVGFRQLWVACSKLNVINGIIKKYKITPYECNLRDRVIPIVVNVLTAGIGFGTSVLLSDIAAMGVEGASAQGVVFDPPESLGEIADSATADPSNFADGFFHGAEAQIDSLSAALDPGNTAANVTQATMENAVPLSVGSEYMDGGNVGYEAAATVERFLVQQAVASSLEHMDDQSARNNLYRRISQDEQVSEMRPTHEMYKWHEELDEVQTAIQVQYVELITAHSALLNRGSTERHLKALSIKMRDQVVSLDARARDDCLNAEDCQKARFVNAWVSCLKRWEETIKEQAIKQGEWQIIINKWQQS</sequence>
<proteinExistence type="predicted"/>
<accession>A0A0D2XLJ4</accession>
<dbReference type="VEuPathDB" id="FungiDB:FOXG_04818"/>